<accession>A0ABC9XYR9</accession>
<comment type="similarity">
    <text evidence="2">Belongs to the integrin alpha chain family.</text>
</comment>
<dbReference type="PROSITE" id="PS00242">
    <property type="entry name" value="INTEGRIN_ALPHA"/>
    <property type="match status" value="1"/>
</dbReference>
<evidence type="ECO:0000256" key="8">
    <source>
        <dbReference type="SAM" id="MobiDB-lite"/>
    </source>
</evidence>
<dbReference type="SUPFAM" id="SSF69179">
    <property type="entry name" value="Integrin domains"/>
    <property type="match status" value="3"/>
</dbReference>
<evidence type="ECO:0000259" key="10">
    <source>
        <dbReference type="Pfam" id="PF20805"/>
    </source>
</evidence>
<dbReference type="PANTHER" id="PTHR23220:SF118">
    <property type="entry name" value="INTEGRIN ALPHA-X"/>
    <property type="match status" value="1"/>
</dbReference>
<feature type="domain" description="Integrin alpha-X-like third Ig-like" evidence="11">
    <location>
        <begin position="212"/>
        <end position="284"/>
    </location>
</feature>
<evidence type="ECO:0000256" key="2">
    <source>
        <dbReference type="ARBA" id="ARBA00008054"/>
    </source>
</evidence>
<dbReference type="PANTHER" id="PTHR23220">
    <property type="entry name" value="INTEGRIN ALPHA"/>
    <property type="match status" value="1"/>
</dbReference>
<evidence type="ECO:0000256" key="5">
    <source>
        <dbReference type="ARBA" id="ARBA00023136"/>
    </source>
</evidence>
<protein>
    <submittedName>
        <fullName evidence="12">Integrin alpha-X-like</fullName>
    </submittedName>
</protein>
<feature type="compositionally biased region" description="Basic and acidic residues" evidence="8">
    <location>
        <begin position="82"/>
        <end position="92"/>
    </location>
</feature>
<evidence type="ECO:0000256" key="3">
    <source>
        <dbReference type="ARBA" id="ARBA00022889"/>
    </source>
</evidence>
<comment type="subcellular location">
    <subcellularLocation>
        <location evidence="1">Membrane</location>
        <topology evidence="1">Single-pass type I membrane protein</topology>
    </subcellularLocation>
</comment>
<dbReference type="Proteomes" id="UP001623348">
    <property type="component" value="Unassembled WGS sequence"/>
</dbReference>
<dbReference type="GO" id="GO:0007229">
    <property type="term" value="P:integrin-mediated signaling pathway"/>
    <property type="evidence" value="ECO:0007669"/>
    <property type="project" value="UniProtKB-KW"/>
</dbReference>
<feature type="domain" description="Integrin alpha second immunoglobulin-like" evidence="10">
    <location>
        <begin position="103"/>
        <end position="165"/>
    </location>
</feature>
<dbReference type="InterPro" id="IPR000413">
    <property type="entry name" value="Integrin_alpha"/>
</dbReference>
<evidence type="ECO:0000313" key="12">
    <source>
        <dbReference type="EMBL" id="GAB0202449.1"/>
    </source>
</evidence>
<evidence type="ECO:0000259" key="11">
    <source>
        <dbReference type="Pfam" id="PF21520"/>
    </source>
</evidence>
<dbReference type="Pfam" id="PF20805">
    <property type="entry name" value="Integrin_A_Ig_2"/>
    <property type="match status" value="1"/>
</dbReference>
<evidence type="ECO:0000256" key="7">
    <source>
        <dbReference type="ARBA" id="ARBA00023180"/>
    </source>
</evidence>
<organism evidence="12 13">
    <name type="scientific">Grus japonensis</name>
    <name type="common">Japanese crane</name>
    <name type="synonym">Red-crowned crane</name>
    <dbReference type="NCBI Taxonomy" id="30415"/>
    <lineage>
        <taxon>Eukaryota</taxon>
        <taxon>Metazoa</taxon>
        <taxon>Chordata</taxon>
        <taxon>Craniata</taxon>
        <taxon>Vertebrata</taxon>
        <taxon>Euteleostomi</taxon>
        <taxon>Archelosauria</taxon>
        <taxon>Archosauria</taxon>
        <taxon>Dinosauria</taxon>
        <taxon>Saurischia</taxon>
        <taxon>Theropoda</taxon>
        <taxon>Coelurosauria</taxon>
        <taxon>Aves</taxon>
        <taxon>Neognathae</taxon>
        <taxon>Neoaves</taxon>
        <taxon>Gruiformes</taxon>
        <taxon>Gruidae</taxon>
        <taxon>Grus</taxon>
    </lineage>
</organism>
<dbReference type="InterPro" id="IPR032695">
    <property type="entry name" value="Integrin_dom_sf"/>
</dbReference>
<feature type="transmembrane region" description="Helical" evidence="9">
    <location>
        <begin position="370"/>
        <end position="389"/>
    </location>
</feature>
<dbReference type="InterPro" id="IPR018184">
    <property type="entry name" value="Integrin_alpha_C_CS"/>
</dbReference>
<dbReference type="PRINTS" id="PR01185">
    <property type="entry name" value="INTEGRINA"/>
</dbReference>
<keyword evidence="9" id="KW-1133">Transmembrane helix</keyword>
<dbReference type="AlphaFoldDB" id="A0ABC9XYR9"/>
<evidence type="ECO:0000313" key="13">
    <source>
        <dbReference type="Proteomes" id="UP001623348"/>
    </source>
</evidence>
<keyword evidence="6" id="KW-0675">Receptor</keyword>
<dbReference type="GO" id="GO:0016020">
    <property type="term" value="C:membrane"/>
    <property type="evidence" value="ECO:0007669"/>
    <property type="project" value="UniProtKB-SubCell"/>
</dbReference>
<feature type="region of interest" description="Disordered" evidence="8">
    <location>
        <begin position="65"/>
        <end position="96"/>
    </location>
</feature>
<proteinExistence type="inferred from homology"/>
<dbReference type="GO" id="GO:0007155">
    <property type="term" value="P:cell adhesion"/>
    <property type="evidence" value="ECO:0007669"/>
    <property type="project" value="UniProtKB-KW"/>
</dbReference>
<dbReference type="Gene3D" id="1.20.5.930">
    <property type="entry name" value="Bicelle-embedded integrin alpha(iib) transmembrane segment"/>
    <property type="match status" value="1"/>
</dbReference>
<keyword evidence="7" id="KW-0325">Glycoprotein</keyword>
<evidence type="ECO:0000256" key="1">
    <source>
        <dbReference type="ARBA" id="ARBA00004479"/>
    </source>
</evidence>
<comment type="caution">
    <text evidence="12">The sequence shown here is derived from an EMBL/GenBank/DDBJ whole genome shotgun (WGS) entry which is preliminary data.</text>
</comment>
<reference evidence="12 13" key="1">
    <citation type="submission" date="2024-06" db="EMBL/GenBank/DDBJ databases">
        <title>The draft genome of Grus japonensis, version 3.</title>
        <authorList>
            <person name="Nabeshima K."/>
            <person name="Suzuki S."/>
            <person name="Onuma M."/>
        </authorList>
    </citation>
    <scope>NUCLEOTIDE SEQUENCE [LARGE SCALE GENOMIC DNA]</scope>
    <source>
        <strain evidence="12 13">451A</strain>
    </source>
</reference>
<dbReference type="InterPro" id="IPR048285">
    <property type="entry name" value="Integrin_alpha_Ig-like_2"/>
</dbReference>
<dbReference type="Gene3D" id="2.60.40.1510">
    <property type="entry name" value="ntegrin, alpha v. Chain A, domain 3"/>
    <property type="match status" value="1"/>
</dbReference>
<keyword evidence="5 9" id="KW-0472">Membrane</keyword>
<sequence>MVRAVFSGGAAVRNGTLRLGVGERCETLAIAFTGCPRDTLTPLALRLAYDATGDPIEVAGGLRPALSEDSQTVATGTGRGDPGGRADGRTDEASPQLPFEKDCGTDNVCVDDLHVSFNFSGLETVVVGVTDVVDITVTLRNRGEDSYGTTVQLQHAEALSYRKAVVLQVVFTVTLDVPHGAELGQALEVVANATSDNGAPGGRAERAEIPVKYGVFLVLTSAPNSTKYVNVSTRAGAPPSAPVTHRYQVKVLGQRGVPVTVTFLVPTGLGGARLWDHLGVTPEQDCTVAACTELQCRVPELEPPRALGFSLGGSLALAWMAQTQQPKVLVQSLARVSFDVGRFWNSGGDPQLQVQTELERLEPPNPLPHILGGTAGGLLLLGLAALLLYKVGFFKRRYKELLEGDGTPPAPPGNPQG</sequence>
<dbReference type="Gene3D" id="2.60.40.1530">
    <property type="entry name" value="ntegrin, alpha v. Chain A, domain 4"/>
    <property type="match status" value="1"/>
</dbReference>
<dbReference type="EMBL" id="BAAFJT010000039">
    <property type="protein sequence ID" value="GAB0202449.1"/>
    <property type="molecule type" value="Genomic_DNA"/>
</dbReference>
<name>A0ABC9XYR9_GRUJA</name>
<dbReference type="Gene3D" id="2.60.40.1460">
    <property type="entry name" value="Integrin domains. Chain A, domain 2"/>
    <property type="match status" value="1"/>
</dbReference>
<evidence type="ECO:0000256" key="6">
    <source>
        <dbReference type="ARBA" id="ARBA00023170"/>
    </source>
</evidence>
<evidence type="ECO:0000256" key="4">
    <source>
        <dbReference type="ARBA" id="ARBA00023037"/>
    </source>
</evidence>
<gene>
    <name evidence="12" type="ORF">GRJ2_002710500</name>
</gene>
<keyword evidence="13" id="KW-1185">Reference proteome</keyword>
<keyword evidence="3" id="KW-0130">Cell adhesion</keyword>
<dbReference type="InterPro" id="IPR048633">
    <property type="entry name" value="ITGAX-like_Ig_3"/>
</dbReference>
<keyword evidence="9" id="KW-0812">Transmembrane</keyword>
<evidence type="ECO:0000256" key="9">
    <source>
        <dbReference type="SAM" id="Phobius"/>
    </source>
</evidence>
<keyword evidence="4" id="KW-0401">Integrin</keyword>
<dbReference type="Pfam" id="PF21520">
    <property type="entry name" value="ITGAX-like_Ig_3"/>
    <property type="match status" value="1"/>
</dbReference>